<dbReference type="PANTHER" id="PTHR42993">
    <property type="entry name" value="MAOC-LIKE DEHYDRATASE DOMAIN-CONTAINING PROTEIN"/>
    <property type="match status" value="1"/>
</dbReference>
<dbReference type="InterPro" id="IPR029069">
    <property type="entry name" value="HotDog_dom_sf"/>
</dbReference>
<dbReference type="InterPro" id="IPR002539">
    <property type="entry name" value="MaoC-like_dom"/>
</dbReference>
<reference evidence="3" key="2">
    <citation type="submission" date="2023-07" db="EMBL/GenBank/DDBJ databases">
        <authorList>
            <person name="Jung D.-H."/>
        </authorList>
    </citation>
    <scope>NUCLEOTIDE SEQUENCE [LARGE SCALE GENOMIC DNA]</scope>
    <source>
        <strain evidence="3">JA-25</strain>
    </source>
</reference>
<gene>
    <name evidence="2" type="ORF">F7231_08100</name>
</gene>
<dbReference type="RefSeq" id="WP_085412011.1">
    <property type="nucleotide sequence ID" value="NZ_WAEL01000002.1"/>
</dbReference>
<evidence type="ECO:0000259" key="1">
    <source>
        <dbReference type="Pfam" id="PF01575"/>
    </source>
</evidence>
<feature type="domain" description="MaoC-like" evidence="1">
    <location>
        <begin position="13"/>
        <end position="119"/>
    </location>
</feature>
<reference evidence="3" key="1">
    <citation type="submission" date="2019-09" db="EMBL/GenBank/DDBJ databases">
        <authorList>
            <person name="Jung D.-H."/>
        </authorList>
    </citation>
    <scope>NUCLEOTIDE SEQUENCE [LARGE SCALE GENOMIC DNA]</scope>
    <source>
        <strain evidence="3">JA-25</strain>
    </source>
</reference>
<evidence type="ECO:0000313" key="2">
    <source>
        <dbReference type="EMBL" id="NID10134.1"/>
    </source>
</evidence>
<evidence type="ECO:0000313" key="3">
    <source>
        <dbReference type="Proteomes" id="UP000606008"/>
    </source>
</evidence>
<dbReference type="SUPFAM" id="SSF54637">
    <property type="entry name" value="Thioesterase/thiol ester dehydrase-isomerase"/>
    <property type="match status" value="1"/>
</dbReference>
<dbReference type="InterPro" id="IPR039375">
    <property type="entry name" value="NodN-like"/>
</dbReference>
<dbReference type="Proteomes" id="UP000606008">
    <property type="component" value="Unassembled WGS sequence"/>
</dbReference>
<protein>
    <submittedName>
        <fullName evidence="2">MaoC family dehydratase</fullName>
    </submittedName>
</protein>
<comment type="caution">
    <text evidence="2">The sequence shown here is derived from an EMBL/GenBank/DDBJ whole genome shotgun (WGS) entry which is preliminary data.</text>
</comment>
<dbReference type="PANTHER" id="PTHR42993:SF1">
    <property type="entry name" value="MAOC-LIKE DEHYDRATASE DOMAIN-CONTAINING PROTEIN"/>
    <property type="match status" value="1"/>
</dbReference>
<proteinExistence type="predicted"/>
<dbReference type="Pfam" id="PF01575">
    <property type="entry name" value="MaoC_dehydratas"/>
    <property type="match status" value="1"/>
</dbReference>
<dbReference type="Gene3D" id="3.10.129.10">
    <property type="entry name" value="Hotdog Thioesterase"/>
    <property type="match status" value="1"/>
</dbReference>
<dbReference type="EMBL" id="WAEL01000002">
    <property type="protein sequence ID" value="NID10134.1"/>
    <property type="molecule type" value="Genomic_DNA"/>
</dbReference>
<keyword evidence="3" id="KW-1185">Reference proteome</keyword>
<sequence length="156" mass="17278">MQTFPNLDALTAHAGQELGTTDWITISQEQIQQFAEATGDHQWIHLDADRASRESPYKTTIAHGFLTLSLAPRLLAQIYKVESVKMAINYGANKIRFTNAVPSGSQVRMKAWLHHVEPQNANEGASGVRAIIECVFEVEGQSKPACIAELIMLLFD</sequence>
<accession>A0ABX0QCL2</accession>
<dbReference type="CDD" id="cd03450">
    <property type="entry name" value="NodN"/>
    <property type="match status" value="1"/>
</dbReference>
<name>A0ABX0QCL2_9BACT</name>
<organism evidence="2 3">
    <name type="scientific">Fibrivirga algicola</name>
    <dbReference type="NCBI Taxonomy" id="2950420"/>
    <lineage>
        <taxon>Bacteria</taxon>
        <taxon>Pseudomonadati</taxon>
        <taxon>Bacteroidota</taxon>
        <taxon>Cytophagia</taxon>
        <taxon>Cytophagales</taxon>
        <taxon>Spirosomataceae</taxon>
        <taxon>Fibrivirga</taxon>
    </lineage>
</organism>